<gene>
    <name evidence="1" type="ORF">QC820_16300</name>
</gene>
<keyword evidence="2" id="KW-1185">Reference proteome</keyword>
<reference evidence="1 2" key="1">
    <citation type="submission" date="2023-04" db="EMBL/GenBank/DDBJ databases">
        <title>A long-awaited taxogenomic arrangement of the family Halomonadaceae.</title>
        <authorList>
            <person name="De La Haba R."/>
            <person name="Chuvochina M."/>
            <person name="Wittouck S."/>
            <person name="Arahal D.R."/>
            <person name="Sanchez-Porro C."/>
            <person name="Hugenholtz P."/>
            <person name="Ventosa A."/>
        </authorList>
    </citation>
    <scope>NUCLEOTIDE SEQUENCE [LARGE SCALE GENOMIC DNA]</scope>
    <source>
        <strain evidence="1 2">DSM 17332</strain>
    </source>
</reference>
<organism evidence="1 2">
    <name type="scientific">Halomonas mongoliensis</name>
    <dbReference type="NCBI Taxonomy" id="321265"/>
    <lineage>
        <taxon>Bacteria</taxon>
        <taxon>Pseudomonadati</taxon>
        <taxon>Pseudomonadota</taxon>
        <taxon>Gammaproteobacteria</taxon>
        <taxon>Oceanospirillales</taxon>
        <taxon>Halomonadaceae</taxon>
        <taxon>Halomonas</taxon>
    </lineage>
</organism>
<dbReference type="Proteomes" id="UP001252270">
    <property type="component" value="Unassembled WGS sequence"/>
</dbReference>
<feature type="non-terminal residue" evidence="1">
    <location>
        <position position="1"/>
    </location>
</feature>
<comment type="caution">
    <text evidence="1">The sequence shown here is derived from an EMBL/GenBank/DDBJ whole genome shotgun (WGS) entry which is preliminary data.</text>
</comment>
<sequence>WKLEAGSWKLEAGSWKLEAGSWKLEAGSWKASSCHQRWHQGFLFRLQASRREAPLFQLQR</sequence>
<evidence type="ECO:0008006" key="3">
    <source>
        <dbReference type="Google" id="ProtNLM"/>
    </source>
</evidence>
<dbReference type="RefSeq" id="WP_309637650.1">
    <property type="nucleotide sequence ID" value="NZ_JARWAL010000021.1"/>
</dbReference>
<protein>
    <recommendedName>
        <fullName evidence="3">Phosphotransferase</fullName>
    </recommendedName>
</protein>
<accession>A0ABU1GS03</accession>
<proteinExistence type="predicted"/>
<name>A0ABU1GS03_9GAMM</name>
<evidence type="ECO:0000313" key="1">
    <source>
        <dbReference type="EMBL" id="MDR5894351.1"/>
    </source>
</evidence>
<dbReference type="EMBL" id="JARWAL010000021">
    <property type="protein sequence ID" value="MDR5894351.1"/>
    <property type="molecule type" value="Genomic_DNA"/>
</dbReference>
<evidence type="ECO:0000313" key="2">
    <source>
        <dbReference type="Proteomes" id="UP001252270"/>
    </source>
</evidence>